<dbReference type="NCBIfam" id="TIGR03417">
    <property type="entry name" value="chol_sulfatase"/>
    <property type="match status" value="1"/>
</dbReference>
<reference evidence="6" key="1">
    <citation type="journal article" date="2019" name="Int. J. Syst. Evol. Microbiol.">
        <title>The Global Catalogue of Microorganisms (GCM) 10K type strain sequencing project: providing services to taxonomists for standard genome sequencing and annotation.</title>
        <authorList>
            <consortium name="The Broad Institute Genomics Platform"/>
            <consortium name="The Broad Institute Genome Sequencing Center for Infectious Disease"/>
            <person name="Wu L."/>
            <person name="Ma J."/>
        </authorList>
    </citation>
    <scope>NUCLEOTIDE SEQUENCE [LARGE SCALE GENOMIC DNA]</scope>
    <source>
        <strain evidence="6">JCM 17810</strain>
    </source>
</reference>
<name>A0ABP8LA39_9MICO</name>
<feature type="domain" description="Sulfatase N-terminal" evidence="4">
    <location>
        <begin position="6"/>
        <end position="343"/>
    </location>
</feature>
<accession>A0ABP8LA39</accession>
<comment type="similarity">
    <text evidence="1">Belongs to the sulfatase family.</text>
</comment>
<evidence type="ECO:0000313" key="5">
    <source>
        <dbReference type="EMBL" id="GAA4424548.1"/>
    </source>
</evidence>
<evidence type="ECO:0000256" key="1">
    <source>
        <dbReference type="ARBA" id="ARBA00008779"/>
    </source>
</evidence>
<dbReference type="Pfam" id="PF00884">
    <property type="entry name" value="Sulfatase"/>
    <property type="match status" value="1"/>
</dbReference>
<dbReference type="Gene3D" id="3.40.720.10">
    <property type="entry name" value="Alkaline Phosphatase, subunit A"/>
    <property type="match status" value="1"/>
</dbReference>
<dbReference type="PROSITE" id="PS00149">
    <property type="entry name" value="SULFATASE_2"/>
    <property type="match status" value="1"/>
</dbReference>
<protein>
    <submittedName>
        <fullName evidence="5">Choline-sulfatase</fullName>
    </submittedName>
</protein>
<dbReference type="Proteomes" id="UP001500622">
    <property type="component" value="Unassembled WGS sequence"/>
</dbReference>
<organism evidence="5 6">
    <name type="scientific">Georgenia halophila</name>
    <dbReference type="NCBI Taxonomy" id="620889"/>
    <lineage>
        <taxon>Bacteria</taxon>
        <taxon>Bacillati</taxon>
        <taxon>Actinomycetota</taxon>
        <taxon>Actinomycetes</taxon>
        <taxon>Micrococcales</taxon>
        <taxon>Bogoriellaceae</taxon>
        <taxon>Georgenia</taxon>
    </lineage>
</organism>
<dbReference type="InterPro" id="IPR017850">
    <property type="entry name" value="Alkaline_phosphatase_core_sf"/>
</dbReference>
<sequence length="489" mass="54224">MSRDRPNMLMIVVDQMAHDVIAGLGHPCVRTPNLDALLARGTAFTNAYCSSPICLPSRMALMTGRLPRRDDIYDNGSELPASVPTLAHHLNSAGYTTVLSGKMHFVGPDQLHGFTERLTPDLPPAGLDLTPDWTLGPVANPGTSVDLLRLPPVQDWSQQLSYDDEVLHTSLASLRRLSREPGPFFLCASFVHPHDPFLVTREYWDRYADRDIPPPTVPGPPADHPFVRWIQTHHEADRVPLTEAEVLRARRAYYAAVSYVDDVLGTLVREVERLGLAEETVVVFTSDHGEMLGEHGMWFKRTFHDGATKVPLVMTVPAAVGGRRRDEIVSLPDLTATLLDLAEVPDRTERLAGLDGRSLRSVLAGGDGEGGWRDRAVVEYLAEGTIAPMLMLRTRRHKYVYVHGHAPLLFDMVEDPLEQHDRAADPDLAEVRAALHEELVGAVDVDALTEQVLRSQRERLLTLAGTPPGRSWKLQVTRDATRLFPRPGS</sequence>
<dbReference type="PANTHER" id="PTHR45953">
    <property type="entry name" value="IDURONATE 2-SULFATASE"/>
    <property type="match status" value="1"/>
</dbReference>
<proteinExistence type="inferred from homology"/>
<dbReference type="InterPro" id="IPR024607">
    <property type="entry name" value="Sulfatase_CS"/>
</dbReference>
<gene>
    <name evidence="5" type="primary">betC_1</name>
    <name evidence="5" type="ORF">GCM10023169_21310</name>
</gene>
<keyword evidence="6" id="KW-1185">Reference proteome</keyword>
<keyword evidence="2" id="KW-0479">Metal-binding</keyword>
<dbReference type="SUPFAM" id="SSF53649">
    <property type="entry name" value="Alkaline phosphatase-like"/>
    <property type="match status" value="1"/>
</dbReference>
<dbReference type="EMBL" id="BAABGN010000009">
    <property type="protein sequence ID" value="GAA4424548.1"/>
    <property type="molecule type" value="Genomic_DNA"/>
</dbReference>
<comment type="caution">
    <text evidence="5">The sequence shown here is derived from an EMBL/GenBank/DDBJ whole genome shotgun (WGS) entry which is preliminary data.</text>
</comment>
<dbReference type="InterPro" id="IPR017785">
    <property type="entry name" value="Choline-sulfatase"/>
</dbReference>
<dbReference type="RefSeq" id="WP_345216244.1">
    <property type="nucleotide sequence ID" value="NZ_BAABGN010000009.1"/>
</dbReference>
<evidence type="ECO:0000256" key="2">
    <source>
        <dbReference type="ARBA" id="ARBA00022723"/>
    </source>
</evidence>
<evidence type="ECO:0000259" key="4">
    <source>
        <dbReference type="Pfam" id="PF00884"/>
    </source>
</evidence>
<evidence type="ECO:0000256" key="3">
    <source>
        <dbReference type="ARBA" id="ARBA00022801"/>
    </source>
</evidence>
<evidence type="ECO:0000313" key="6">
    <source>
        <dbReference type="Proteomes" id="UP001500622"/>
    </source>
</evidence>
<dbReference type="PANTHER" id="PTHR45953:SF1">
    <property type="entry name" value="IDURONATE 2-SULFATASE"/>
    <property type="match status" value="1"/>
</dbReference>
<keyword evidence="3" id="KW-0378">Hydrolase</keyword>
<dbReference type="InterPro" id="IPR000917">
    <property type="entry name" value="Sulfatase_N"/>
</dbReference>